<reference evidence="2" key="1">
    <citation type="submission" date="2023-03" db="EMBL/GenBank/DDBJ databases">
        <title>Massive genome expansion in bonnet fungi (Mycena s.s.) driven by repeated elements and novel gene families across ecological guilds.</title>
        <authorList>
            <consortium name="Lawrence Berkeley National Laboratory"/>
            <person name="Harder C.B."/>
            <person name="Miyauchi S."/>
            <person name="Viragh M."/>
            <person name="Kuo A."/>
            <person name="Thoen E."/>
            <person name="Andreopoulos B."/>
            <person name="Lu D."/>
            <person name="Skrede I."/>
            <person name="Drula E."/>
            <person name="Henrissat B."/>
            <person name="Morin E."/>
            <person name="Kohler A."/>
            <person name="Barry K."/>
            <person name="LaButti K."/>
            <person name="Morin E."/>
            <person name="Salamov A."/>
            <person name="Lipzen A."/>
            <person name="Mereny Z."/>
            <person name="Hegedus B."/>
            <person name="Baldrian P."/>
            <person name="Stursova M."/>
            <person name="Weitz H."/>
            <person name="Taylor A."/>
            <person name="Grigoriev I.V."/>
            <person name="Nagy L.G."/>
            <person name="Martin F."/>
            <person name="Kauserud H."/>
        </authorList>
    </citation>
    <scope>NUCLEOTIDE SEQUENCE</scope>
    <source>
        <strain evidence="2">9144</strain>
    </source>
</reference>
<dbReference type="EMBL" id="JARJCW010000007">
    <property type="protein sequence ID" value="KAJ7222219.1"/>
    <property type="molecule type" value="Genomic_DNA"/>
</dbReference>
<evidence type="ECO:0000313" key="3">
    <source>
        <dbReference type="Proteomes" id="UP001219525"/>
    </source>
</evidence>
<keyword evidence="3" id="KW-1185">Reference proteome</keyword>
<protein>
    <submittedName>
        <fullName evidence="2">Uncharacterized protein</fullName>
    </submittedName>
</protein>
<organism evidence="2 3">
    <name type="scientific">Mycena pura</name>
    <dbReference type="NCBI Taxonomy" id="153505"/>
    <lineage>
        <taxon>Eukaryota</taxon>
        <taxon>Fungi</taxon>
        <taxon>Dikarya</taxon>
        <taxon>Basidiomycota</taxon>
        <taxon>Agaricomycotina</taxon>
        <taxon>Agaricomycetes</taxon>
        <taxon>Agaricomycetidae</taxon>
        <taxon>Agaricales</taxon>
        <taxon>Marasmiineae</taxon>
        <taxon>Mycenaceae</taxon>
        <taxon>Mycena</taxon>
    </lineage>
</organism>
<comment type="caution">
    <text evidence="2">The sequence shown here is derived from an EMBL/GenBank/DDBJ whole genome shotgun (WGS) entry which is preliminary data.</text>
</comment>
<proteinExistence type="predicted"/>
<dbReference type="Proteomes" id="UP001219525">
    <property type="component" value="Unassembled WGS sequence"/>
</dbReference>
<evidence type="ECO:0000256" key="1">
    <source>
        <dbReference type="SAM" id="MobiDB-lite"/>
    </source>
</evidence>
<feature type="region of interest" description="Disordered" evidence="1">
    <location>
        <begin position="117"/>
        <end position="154"/>
    </location>
</feature>
<gene>
    <name evidence="2" type="ORF">GGX14DRAFT_388049</name>
</gene>
<feature type="compositionally biased region" description="Polar residues" evidence="1">
    <location>
        <begin position="144"/>
        <end position="154"/>
    </location>
</feature>
<evidence type="ECO:0000313" key="2">
    <source>
        <dbReference type="EMBL" id="KAJ7222219.1"/>
    </source>
</evidence>
<name>A0AAD6VTB8_9AGAR</name>
<dbReference type="AlphaFoldDB" id="A0AAD6VTB8"/>
<accession>A0AAD6VTB8</accession>
<sequence length="175" mass="19462">MYRIDESINHLLSPICETGRDGRRDGRRRVVDGLTGWPWGEIIIVDAASYLPAVQEGLACAIDASKVGAGAKINQLAADPKWDRCCVKRRSIFRHDKIRSGKHYSWLFDGYFPVQPTRRRPSFDGPTGRADDGRRPSRRPGLTGTANSPNQNTAIASRRELVEAVRAAGDRFTSL</sequence>